<evidence type="ECO:0000256" key="2">
    <source>
        <dbReference type="SAM" id="Phobius"/>
    </source>
</evidence>
<accession>A0ABN6SC83</accession>
<evidence type="ECO:0008006" key="5">
    <source>
        <dbReference type="Google" id="ProtNLM"/>
    </source>
</evidence>
<keyword evidence="4" id="KW-1185">Reference proteome</keyword>
<dbReference type="Gene3D" id="3.80.10.10">
    <property type="entry name" value="Ribonuclease Inhibitor"/>
    <property type="match status" value="1"/>
</dbReference>
<dbReference type="Pfam" id="PF09479">
    <property type="entry name" value="Flg_new"/>
    <property type="match status" value="1"/>
</dbReference>
<name>A0ABN6SC83_9BIFI</name>
<feature type="compositionally biased region" description="Basic and acidic residues" evidence="1">
    <location>
        <begin position="518"/>
        <end position="536"/>
    </location>
</feature>
<dbReference type="SUPFAM" id="SSF52047">
    <property type="entry name" value="RNI-like"/>
    <property type="match status" value="1"/>
</dbReference>
<dbReference type="EMBL" id="AP026798">
    <property type="protein sequence ID" value="BDR53730.1"/>
    <property type="molecule type" value="Genomic_DNA"/>
</dbReference>
<feature type="transmembrane region" description="Helical" evidence="2">
    <location>
        <begin position="585"/>
        <end position="606"/>
    </location>
</feature>
<dbReference type="InterPro" id="IPR032675">
    <property type="entry name" value="LRR_dom_sf"/>
</dbReference>
<organism evidence="3 4">
    <name type="scientific">Bombiscardovia nodaiensis</name>
    <dbReference type="NCBI Taxonomy" id="2932181"/>
    <lineage>
        <taxon>Bacteria</taxon>
        <taxon>Bacillati</taxon>
        <taxon>Actinomycetota</taxon>
        <taxon>Actinomycetes</taxon>
        <taxon>Bifidobacteriales</taxon>
        <taxon>Bifidobacteriaceae</taxon>
        <taxon>Bombiscardovia</taxon>
    </lineage>
</organism>
<evidence type="ECO:0000313" key="4">
    <source>
        <dbReference type="Proteomes" id="UP001321766"/>
    </source>
</evidence>
<evidence type="ECO:0000313" key="3">
    <source>
        <dbReference type="EMBL" id="BDR53730.1"/>
    </source>
</evidence>
<sequence length="612" mass="64301">MIINNYGQGVSGSTVFSHDMRDNISSLDLNGTHVPDWTGINNLVNIADIDADGSGMTTAELQALSTSTVAGNIIALNISNNPGITDYAPLGSFGLATESSHLGVLVMMNNNATDAQMAAMATLPGVGTLNAQGNPGLTVASYNKFPNARIEVVADTIDKGVTKVQPGGNFKLALETVNGVALTPAEITASSPAGGSVAADGVTWSALSAAPDAVYSYQYSHLDPATNITYTGTVKGTVHVHSLVEVTFNDLTNFQTQTAMVDDNTPGAVKDNAPDWKVDGKLPYWSIDKEGKVPFDLDHDAVTADTVLYAQWQKSDAEVGTVEFVDSMDTKNVLTDQITLGAVGHLYAPSLVAIAKWNHPGYRFDRWTVDLEGKYAFNVKEGKAIEPMTTLFAQWVKDDGQTAGTLELIDTKDPKNAITAGITLGKKGDIYEQTQKAAATWSHEGFQLDRWTVDPEGKYEFQVKEGVAIEAMTTLYAQWKEVPASEEKPAENPVTPVAPSQDDSKKPAAPAAPAAPAEGDKGKAPVAPADKDKPASADKPAAAADKPAAADKSADKAKAVDPAKGAKAEAKAQDPESLAYTGSNILPFAGAAVVLLALAAVGLVAARRFSNR</sequence>
<keyword evidence="2" id="KW-1133">Transmembrane helix</keyword>
<protein>
    <recommendedName>
        <fullName evidence="5">Gram-positive cocci surface proteins LPxTG domain-containing protein</fullName>
    </recommendedName>
</protein>
<evidence type="ECO:0000256" key="1">
    <source>
        <dbReference type="SAM" id="MobiDB-lite"/>
    </source>
</evidence>
<keyword evidence="2" id="KW-0472">Membrane</keyword>
<dbReference type="InterPro" id="IPR013378">
    <property type="entry name" value="InlB-like_B-rpt"/>
</dbReference>
<feature type="compositionally biased region" description="Low complexity" evidence="1">
    <location>
        <begin position="507"/>
        <end position="517"/>
    </location>
</feature>
<dbReference type="Proteomes" id="UP001321766">
    <property type="component" value="Chromosome"/>
</dbReference>
<feature type="compositionally biased region" description="Basic and acidic residues" evidence="1">
    <location>
        <begin position="548"/>
        <end position="574"/>
    </location>
</feature>
<feature type="compositionally biased region" description="Low complexity" evidence="1">
    <location>
        <begin position="537"/>
        <end position="547"/>
    </location>
</feature>
<gene>
    <name evidence="3" type="ORF">KIM372_16370</name>
</gene>
<reference evidence="3 4" key="1">
    <citation type="journal article" date="2023" name="Microbiol. Spectr.">
        <title>Symbiosis of Carpenter Bees with Uncharacterized Lactic Acid Bacteria Showing NAD Auxotrophy.</title>
        <authorList>
            <person name="Kawasaki S."/>
            <person name="Ozawa K."/>
            <person name="Mori T."/>
            <person name="Yamamoto A."/>
            <person name="Ito M."/>
            <person name="Ohkuma M."/>
            <person name="Sakamoto M."/>
            <person name="Matsutani M."/>
        </authorList>
    </citation>
    <scope>NUCLEOTIDE SEQUENCE [LARGE SCALE GENOMIC DNA]</scope>
    <source>
        <strain evidence="3 4">Kim37-2</strain>
    </source>
</reference>
<keyword evidence="2" id="KW-0812">Transmembrane</keyword>
<proteinExistence type="predicted"/>
<feature type="region of interest" description="Disordered" evidence="1">
    <location>
        <begin position="483"/>
        <end position="577"/>
    </location>
</feature>